<protein>
    <submittedName>
        <fullName evidence="2">Uncharacterized protein</fullName>
    </submittedName>
</protein>
<proteinExistence type="predicted"/>
<dbReference type="AlphaFoldDB" id="A0A8D9GMK6"/>
<dbReference type="Gramene" id="A03p48740.2_BraZ1">
    <property type="protein sequence ID" value="A03p48740.2_BraZ1.CDS"/>
    <property type="gene ID" value="A03g48740.2_BraZ1"/>
</dbReference>
<dbReference type="Proteomes" id="UP000694005">
    <property type="component" value="Chromosome A03"/>
</dbReference>
<gene>
    <name evidence="2" type="ORF">BRAPAZ1V2_A03P48740.2</name>
</gene>
<evidence type="ECO:0000313" key="2">
    <source>
        <dbReference type="EMBL" id="CAG7883531.1"/>
    </source>
</evidence>
<dbReference type="PANTHER" id="PTHR37740:SF1">
    <property type="entry name" value="OS02G0193500 PROTEIN"/>
    <property type="match status" value="1"/>
</dbReference>
<reference evidence="2 3" key="1">
    <citation type="submission" date="2021-07" db="EMBL/GenBank/DDBJ databases">
        <authorList>
            <consortium name="Genoscope - CEA"/>
            <person name="William W."/>
        </authorList>
    </citation>
    <scope>NUCLEOTIDE SEQUENCE [LARGE SCALE GENOMIC DNA]</scope>
</reference>
<accession>A0A8D9GMK6</accession>
<feature type="region of interest" description="Disordered" evidence="1">
    <location>
        <begin position="29"/>
        <end position="74"/>
    </location>
</feature>
<dbReference type="PANTHER" id="PTHR37740">
    <property type="entry name" value="OS02G0193500 PROTEIN"/>
    <property type="match status" value="1"/>
</dbReference>
<dbReference type="EMBL" id="LS974619">
    <property type="protein sequence ID" value="CAG7883531.1"/>
    <property type="molecule type" value="Genomic_DNA"/>
</dbReference>
<evidence type="ECO:0000313" key="3">
    <source>
        <dbReference type="Proteomes" id="UP000694005"/>
    </source>
</evidence>
<organism evidence="2 3">
    <name type="scientific">Brassica campestris</name>
    <name type="common">Field mustard</name>
    <dbReference type="NCBI Taxonomy" id="3711"/>
    <lineage>
        <taxon>Eukaryota</taxon>
        <taxon>Viridiplantae</taxon>
        <taxon>Streptophyta</taxon>
        <taxon>Embryophyta</taxon>
        <taxon>Tracheophyta</taxon>
        <taxon>Spermatophyta</taxon>
        <taxon>Magnoliopsida</taxon>
        <taxon>eudicotyledons</taxon>
        <taxon>Gunneridae</taxon>
        <taxon>Pentapetalae</taxon>
        <taxon>rosids</taxon>
        <taxon>malvids</taxon>
        <taxon>Brassicales</taxon>
        <taxon>Brassicaceae</taxon>
        <taxon>Brassiceae</taxon>
        <taxon>Brassica</taxon>
    </lineage>
</organism>
<sequence>MYPQRHRHVDKTDKAHKLGLSSLHNSLSQFSSSEELRTSASCKNSEAKRRKIHNPKQQPLTPLPPRIGKKASSMNKPDRVFYAVSHQTEMVSSDSSEYRALRRSYLLLEEDSFALERELKMRKLRSWINSL</sequence>
<evidence type="ECO:0000256" key="1">
    <source>
        <dbReference type="SAM" id="MobiDB-lite"/>
    </source>
</evidence>
<name>A0A8D9GMK6_BRACM</name>